<proteinExistence type="predicted"/>
<accession>A0A1R2B5K3</accession>
<dbReference type="AlphaFoldDB" id="A0A1R2B5K3"/>
<reference evidence="1 2" key="1">
    <citation type="submission" date="2016-11" db="EMBL/GenBank/DDBJ databases">
        <title>The macronuclear genome of Stentor coeruleus: a giant cell with tiny introns.</title>
        <authorList>
            <person name="Slabodnick M."/>
            <person name="Ruby J.G."/>
            <person name="Reiff S.B."/>
            <person name="Swart E.C."/>
            <person name="Gosai S."/>
            <person name="Prabakaran S."/>
            <person name="Witkowska E."/>
            <person name="Larue G.E."/>
            <person name="Fisher S."/>
            <person name="Freeman R.M."/>
            <person name="Gunawardena J."/>
            <person name="Chu W."/>
            <person name="Stover N.A."/>
            <person name="Gregory B.D."/>
            <person name="Nowacki M."/>
            <person name="Derisi J."/>
            <person name="Roy S.W."/>
            <person name="Marshall W.F."/>
            <person name="Sood P."/>
        </authorList>
    </citation>
    <scope>NUCLEOTIDE SEQUENCE [LARGE SCALE GENOMIC DNA]</scope>
    <source>
        <strain evidence="1">WM001</strain>
    </source>
</reference>
<dbReference type="EMBL" id="MPUH01000936">
    <property type="protein sequence ID" value="OMJ72039.1"/>
    <property type="molecule type" value="Genomic_DNA"/>
</dbReference>
<dbReference type="Proteomes" id="UP000187209">
    <property type="component" value="Unassembled WGS sequence"/>
</dbReference>
<name>A0A1R2B5K3_9CILI</name>
<protein>
    <submittedName>
        <fullName evidence="1">Uncharacterized protein</fullName>
    </submittedName>
</protein>
<gene>
    <name evidence="1" type="ORF">SteCoe_29624</name>
</gene>
<keyword evidence="2" id="KW-1185">Reference proteome</keyword>
<organism evidence="1 2">
    <name type="scientific">Stentor coeruleus</name>
    <dbReference type="NCBI Taxonomy" id="5963"/>
    <lineage>
        <taxon>Eukaryota</taxon>
        <taxon>Sar</taxon>
        <taxon>Alveolata</taxon>
        <taxon>Ciliophora</taxon>
        <taxon>Postciliodesmatophora</taxon>
        <taxon>Heterotrichea</taxon>
        <taxon>Heterotrichida</taxon>
        <taxon>Stentoridae</taxon>
        <taxon>Stentor</taxon>
    </lineage>
</organism>
<comment type="caution">
    <text evidence="1">The sequence shown here is derived from an EMBL/GenBank/DDBJ whole genome shotgun (WGS) entry which is preliminary data.</text>
</comment>
<sequence>MSDRVCFLPMINQNASSKNHVANDPFKNIKSSGLLVPANIRSKKRLYSNGFRSEFSSPRNNLVENCIRRYGSSKALKNVQHERFELKAQQEQIIIPAKPIITLADALKINKIPKSPRAVDFTFGKPPEDSSLV</sequence>
<evidence type="ECO:0000313" key="1">
    <source>
        <dbReference type="EMBL" id="OMJ72039.1"/>
    </source>
</evidence>
<evidence type="ECO:0000313" key="2">
    <source>
        <dbReference type="Proteomes" id="UP000187209"/>
    </source>
</evidence>